<evidence type="ECO:0000259" key="4">
    <source>
        <dbReference type="PROSITE" id="PS50013"/>
    </source>
</evidence>
<dbReference type="CDD" id="cd00024">
    <property type="entry name" value="CD_CSD"/>
    <property type="match status" value="1"/>
</dbReference>
<evidence type="ECO:0000313" key="5">
    <source>
        <dbReference type="EMBL" id="KAG7380878.1"/>
    </source>
</evidence>
<keyword evidence="2" id="KW-0539">Nucleus</keyword>
<evidence type="ECO:0000256" key="2">
    <source>
        <dbReference type="ARBA" id="ARBA00023242"/>
    </source>
</evidence>
<feature type="region of interest" description="Disordered" evidence="3">
    <location>
        <begin position="1"/>
        <end position="21"/>
    </location>
</feature>
<dbReference type="PROSITE" id="PS00598">
    <property type="entry name" value="CHROMO_1"/>
    <property type="match status" value="1"/>
</dbReference>
<evidence type="ECO:0000256" key="3">
    <source>
        <dbReference type="SAM" id="MobiDB-lite"/>
    </source>
</evidence>
<dbReference type="InterPro" id="IPR023780">
    <property type="entry name" value="Chromo_domain"/>
</dbReference>
<keyword evidence="6" id="KW-1185">Reference proteome</keyword>
<dbReference type="EMBL" id="JAGDFM010000272">
    <property type="protein sequence ID" value="KAG7380878.1"/>
    <property type="molecule type" value="Genomic_DNA"/>
</dbReference>
<feature type="region of interest" description="Disordered" evidence="3">
    <location>
        <begin position="361"/>
        <end position="400"/>
    </location>
</feature>
<feature type="compositionally biased region" description="Pro residues" evidence="3">
    <location>
        <begin position="262"/>
        <end position="274"/>
    </location>
</feature>
<name>A0A8T1VKY9_9STRA</name>
<evidence type="ECO:0000256" key="1">
    <source>
        <dbReference type="ARBA" id="ARBA00004123"/>
    </source>
</evidence>
<dbReference type="Pfam" id="PF00385">
    <property type="entry name" value="Chromo"/>
    <property type="match status" value="1"/>
</dbReference>
<feature type="region of interest" description="Disordered" evidence="3">
    <location>
        <begin position="483"/>
        <end position="553"/>
    </location>
</feature>
<comment type="subcellular location">
    <subcellularLocation>
        <location evidence="1">Nucleus</location>
    </subcellularLocation>
</comment>
<evidence type="ECO:0000313" key="6">
    <source>
        <dbReference type="Proteomes" id="UP000694044"/>
    </source>
</evidence>
<dbReference type="InterPro" id="IPR000953">
    <property type="entry name" value="Chromo/chromo_shadow_dom"/>
</dbReference>
<dbReference type="InterPro" id="IPR023779">
    <property type="entry name" value="Chromodomain_CS"/>
</dbReference>
<feature type="domain" description="Chromo" evidence="4">
    <location>
        <begin position="410"/>
        <end position="460"/>
    </location>
</feature>
<dbReference type="GO" id="GO:0005634">
    <property type="term" value="C:nucleus"/>
    <property type="evidence" value="ECO:0007669"/>
    <property type="project" value="UniProtKB-SubCell"/>
</dbReference>
<accession>A0A8T1VKY9</accession>
<sequence length="575" mass="63825">MAPAPASAARAPAAGSQDSADREKEFFTTWLRLMERQKDATDLTQALQSLLAQDGDTAVKLQDARHQANMLSANNKTTMELVALLNDFFFRDIVPALKRAKQVDAAVSANQQAQDPLDRYLEHGDEGAAMPQAFVDDMSGWGAAEGRKREQNNGERGKKKKKKRKERAEEEHDEDEDAGISMDMLQDLLIANSLKLTARQAPDYSARMQGRVVQQRAAAMQNAGANQTAAGARTNAPSFVTASPRVMRGKGTETANKRGRKLPPPIVTDLPPRPVSAGSTTHTPSRNPMEAANKKDRIGKRTAASLIAEQVLRVRTYGSAREYLIRWQGVQAPLWISRRKAPPQAKQLIDLYAAELRTRGGASPNQGAVEQTRRIGPKARKKFSRDGSSLRQGQQTVTEGGAGTQQVEFYTVDHIVNHRLFYSKRQYLVRWENYDESEDTWENADKLRADVPDIVDAYEEHLQRGVVQAEAFKSAMSELIRDRTLGPKSAAKKRSIGRASAEEDKGKNNTQLPVGRDQVDGEHPNEKRRRIVTNTEGKSNGADGGNTSEDDYQFDLEEAELEEFSDEEFADKLNN</sequence>
<feature type="compositionally biased region" description="Polar residues" evidence="3">
    <location>
        <begin position="277"/>
        <end position="286"/>
    </location>
</feature>
<comment type="caution">
    <text evidence="5">The sequence shown here is derived from an EMBL/GenBank/DDBJ whole genome shotgun (WGS) entry which is preliminary data.</text>
</comment>
<dbReference type="PANTHER" id="PTHR22812">
    <property type="entry name" value="CHROMOBOX PROTEIN"/>
    <property type="match status" value="1"/>
</dbReference>
<dbReference type="AlphaFoldDB" id="A0A8T1VKY9"/>
<dbReference type="PROSITE" id="PS50013">
    <property type="entry name" value="CHROMO_2"/>
    <property type="match status" value="1"/>
</dbReference>
<feature type="compositionally biased region" description="Low complexity" evidence="3">
    <location>
        <begin position="1"/>
        <end position="18"/>
    </location>
</feature>
<gene>
    <name evidence="5" type="ORF">PHYPSEUDO_006713</name>
</gene>
<feature type="compositionally biased region" description="Polar residues" evidence="3">
    <location>
        <begin position="386"/>
        <end position="400"/>
    </location>
</feature>
<reference evidence="5" key="1">
    <citation type="submission" date="2021-02" db="EMBL/GenBank/DDBJ databases">
        <authorList>
            <person name="Palmer J.M."/>
        </authorList>
    </citation>
    <scope>NUCLEOTIDE SEQUENCE</scope>
    <source>
        <strain evidence="5">SCRP734</strain>
    </source>
</reference>
<protein>
    <recommendedName>
        <fullName evidence="4">Chromo domain-containing protein</fullName>
    </recommendedName>
</protein>
<proteinExistence type="predicted"/>
<dbReference type="SMART" id="SM00298">
    <property type="entry name" value="CHROMO"/>
    <property type="match status" value="2"/>
</dbReference>
<feature type="region of interest" description="Disordered" evidence="3">
    <location>
        <begin position="143"/>
        <end position="179"/>
    </location>
</feature>
<dbReference type="InterPro" id="IPR051219">
    <property type="entry name" value="Heterochromatin_chromo-domain"/>
</dbReference>
<feature type="compositionally biased region" description="Basic and acidic residues" evidence="3">
    <location>
        <begin position="145"/>
        <end position="156"/>
    </location>
</feature>
<organism evidence="5 6">
    <name type="scientific">Phytophthora pseudosyringae</name>
    <dbReference type="NCBI Taxonomy" id="221518"/>
    <lineage>
        <taxon>Eukaryota</taxon>
        <taxon>Sar</taxon>
        <taxon>Stramenopiles</taxon>
        <taxon>Oomycota</taxon>
        <taxon>Peronosporomycetes</taxon>
        <taxon>Peronosporales</taxon>
        <taxon>Peronosporaceae</taxon>
        <taxon>Phytophthora</taxon>
    </lineage>
</organism>
<feature type="region of interest" description="Disordered" evidence="3">
    <location>
        <begin position="249"/>
        <end position="297"/>
    </location>
</feature>
<dbReference type="Proteomes" id="UP000694044">
    <property type="component" value="Unassembled WGS sequence"/>
</dbReference>
<dbReference type="OrthoDB" id="433924at2759"/>